<proteinExistence type="predicted"/>
<evidence type="ECO:0000313" key="4">
    <source>
        <dbReference type="Proteomes" id="UP000246121"/>
    </source>
</evidence>
<name>A0A2V2VKV0_TRYCR</name>
<feature type="region of interest" description="Disordered" evidence="2">
    <location>
        <begin position="1"/>
        <end position="29"/>
    </location>
</feature>
<evidence type="ECO:0000313" key="3">
    <source>
        <dbReference type="EMBL" id="PWU96971.1"/>
    </source>
</evidence>
<dbReference type="PANTHER" id="PTHR44499">
    <property type="entry name" value="JOUBERIN"/>
    <property type="match status" value="1"/>
</dbReference>
<dbReference type="PROSITE" id="PS50082">
    <property type="entry name" value="WD_REPEATS_2"/>
    <property type="match status" value="1"/>
</dbReference>
<dbReference type="VEuPathDB" id="TriTrypDB:TcYC6_0053330"/>
<dbReference type="VEuPathDB" id="TriTrypDB:C3747_12g83"/>
<comment type="caution">
    <text evidence="3">The sequence shown here is derived from an EMBL/GenBank/DDBJ whole genome shotgun (WGS) entry which is preliminary data.</text>
</comment>
<dbReference type="InterPro" id="IPR015943">
    <property type="entry name" value="WD40/YVTN_repeat-like_dom_sf"/>
</dbReference>
<dbReference type="InterPro" id="IPR052803">
    <property type="entry name" value="Cilium-Associated_Jouberin"/>
</dbReference>
<keyword evidence="1" id="KW-0853">WD repeat</keyword>
<dbReference type="VEuPathDB" id="TriTrypDB:TcCL_NonESM00929"/>
<dbReference type="VEuPathDB" id="TriTrypDB:BCY84_18414"/>
<dbReference type="InterPro" id="IPR036322">
    <property type="entry name" value="WD40_repeat_dom_sf"/>
</dbReference>
<dbReference type="VEuPathDB" id="TriTrypDB:C4B63_17g89"/>
<dbReference type="Gene3D" id="2.130.10.10">
    <property type="entry name" value="YVTN repeat-like/Quinoprotein amine dehydrogenase"/>
    <property type="match status" value="1"/>
</dbReference>
<dbReference type="VEuPathDB" id="TriTrypDB:TcBrA4_0104410"/>
<sequence>MKEDSSPDSSTDAIAEARRLPLPLPPLEENPNALVLHHEASKLSNEIHFSAPVAPLGMDETENNSMSFSGKLSINMAEANSEKAMHDEAKLWVDDKPLKLPEISTATGEGEVDSDAELPSRQRPKSWKEDEVTTQTALASKLHRATFIPLVNTHHPLDTHSRVFQSGRNVSSRPSVLDMSLLTIDDPHEEPLGSETEFYSGATWLALTILGMSPLHPNTSIVHPFVRIWLVNGVTGSNLVQIGGGVTPFVLTHPIDLRLRGTRAPWWGAKFNLRVQSNIVHDVSSNAVLLLEVLEMGTENICGFSLRRDGLYPICWGFLRLHDAHGRLNTRNRLHVQMFPFPQRASYLTKLMQLLPSFCFPNSFSFSADAIRTVAVDGSPASPNSNHGVPDETENFSFKTSTPPDIFFVYRDPRNRKVPYSAGMLISLEVNKDAHHPGETAIFPYEEYLLNQMSVPNEFLPKSIVHSVSPFSHPMRRVRNASLSLVNTAALLKSYLREKEERVLLPIDVLQRVQLRGRVSCVAFSGGTVWLAMGVTASMEHVVQLRHVLMPEIPVIREFRGHVGHIHHLVFRNDDKLLLSCSSDKTVRVWRCDFLSSPLDASRDLQSSCVCTLPHTFPVYDGIFYQSHIITCGYDSHLFLWRYDKEHPSSLEEMRMNSTLLRSTCDSRGNFLGSSIFITDLAFSPGGESFFGELLCKTPCEEEAIIYSVCASQLHRVWSVDAFGNLLVWRVLYEEAKDGKRIWNMSLRRRFKCHGATRVESHGGRVLVKCDKLPVAYLFDDSSQQLLHKISFHQRPYVPAVTLLPDGEAVVAGTNNGRLLCWECSSGILCTPGDGYGKAQVNFSIRSIAWSGAQQLCVVLGTEVGIGQVIHGTETTMTLGAVIGTPRTMESVILCKDSSASELFRARFTEELPAQQRNRTFSRSTSVAVNLATDRNTRFYSVSRAPDKNVSGDKETRIKQIISMWRGFVSQHSRTKQEAVGEAQSDPTAIYIIEDK</sequence>
<organism evidence="3 4">
    <name type="scientific">Trypanosoma cruzi</name>
    <dbReference type="NCBI Taxonomy" id="5693"/>
    <lineage>
        <taxon>Eukaryota</taxon>
        <taxon>Discoba</taxon>
        <taxon>Euglenozoa</taxon>
        <taxon>Kinetoplastea</taxon>
        <taxon>Metakinetoplastina</taxon>
        <taxon>Trypanosomatida</taxon>
        <taxon>Trypanosomatidae</taxon>
        <taxon>Trypanosoma</taxon>
        <taxon>Schizotrypanum</taxon>
    </lineage>
</organism>
<dbReference type="VEuPathDB" id="TriTrypDB:TCDM_04419"/>
<dbReference type="VEuPathDB" id="TriTrypDB:TcG_00274"/>
<dbReference type="PANTHER" id="PTHR44499:SF1">
    <property type="entry name" value="JOUBERIN"/>
    <property type="match status" value="1"/>
</dbReference>
<dbReference type="VEuPathDB" id="TriTrypDB:TcCL_NonESM00928"/>
<dbReference type="SUPFAM" id="SSF50978">
    <property type="entry name" value="WD40 repeat-like"/>
    <property type="match status" value="1"/>
</dbReference>
<dbReference type="AlphaFoldDB" id="A0A2V2VKV0"/>
<evidence type="ECO:0000256" key="1">
    <source>
        <dbReference type="PROSITE-ProRule" id="PRU00221"/>
    </source>
</evidence>
<evidence type="ECO:0000256" key="2">
    <source>
        <dbReference type="SAM" id="MobiDB-lite"/>
    </source>
</evidence>
<feature type="region of interest" description="Disordered" evidence="2">
    <location>
        <begin position="105"/>
        <end position="129"/>
    </location>
</feature>
<dbReference type="PROSITE" id="PS50294">
    <property type="entry name" value="WD_REPEATS_REGION"/>
    <property type="match status" value="1"/>
</dbReference>
<dbReference type="VEuPathDB" id="TriTrypDB:TCSYLVIO_004201"/>
<protein>
    <submittedName>
        <fullName evidence="3">Uncharacterized protein</fullName>
    </submittedName>
</protein>
<dbReference type="VEuPathDB" id="TriTrypDB:ECC02_003757"/>
<gene>
    <name evidence="3" type="ORF">C4B63_17g89</name>
</gene>
<dbReference type="VEuPathDB" id="TriTrypDB:Tc_MARK_2949"/>
<dbReference type="SMART" id="SM00320">
    <property type="entry name" value="WD40"/>
    <property type="match status" value="4"/>
</dbReference>
<dbReference type="InterPro" id="IPR001680">
    <property type="entry name" value="WD40_rpt"/>
</dbReference>
<reference evidence="3 4" key="1">
    <citation type="journal article" date="2018" name="Microb. Genom.">
        <title>Expanding an expanded genome: long-read sequencing of Trypanosoma cruzi.</title>
        <authorList>
            <person name="Berna L."/>
            <person name="Rodriguez M."/>
            <person name="Chiribao M.L."/>
            <person name="Parodi-Talice A."/>
            <person name="Pita S."/>
            <person name="Rijo G."/>
            <person name="Alvarez-Valin F."/>
            <person name="Robello C."/>
        </authorList>
    </citation>
    <scope>NUCLEOTIDE SEQUENCE [LARGE SCALE GENOMIC DNA]</scope>
    <source>
        <strain evidence="3 4">Dm28c</strain>
    </source>
</reference>
<dbReference type="EMBL" id="PRFA01000017">
    <property type="protein sequence ID" value="PWU96971.1"/>
    <property type="molecule type" value="Genomic_DNA"/>
</dbReference>
<dbReference type="Proteomes" id="UP000246121">
    <property type="component" value="Unassembled WGS sequence"/>
</dbReference>
<dbReference type="GO" id="GO:0044458">
    <property type="term" value="P:motile cilium assembly"/>
    <property type="evidence" value="ECO:0007669"/>
    <property type="project" value="TreeGrafter"/>
</dbReference>
<feature type="repeat" description="WD" evidence="1">
    <location>
        <begin position="559"/>
        <end position="590"/>
    </location>
</feature>
<dbReference type="GO" id="GO:0036064">
    <property type="term" value="C:ciliary basal body"/>
    <property type="evidence" value="ECO:0007669"/>
    <property type="project" value="TreeGrafter"/>
</dbReference>
<dbReference type="VEuPathDB" id="TriTrypDB:TcCLB.511725.270"/>
<dbReference type="Pfam" id="PF00400">
    <property type="entry name" value="WD40"/>
    <property type="match status" value="1"/>
</dbReference>
<accession>A0A2V2VKV0</accession>